<keyword evidence="8 10" id="KW-0472">Membrane</keyword>
<evidence type="ECO:0000256" key="4">
    <source>
        <dbReference type="ARBA" id="ARBA00022448"/>
    </source>
</evidence>
<evidence type="ECO:0000256" key="5">
    <source>
        <dbReference type="ARBA" id="ARBA00022475"/>
    </source>
</evidence>
<feature type="transmembrane region" description="Helical" evidence="10">
    <location>
        <begin position="249"/>
        <end position="270"/>
    </location>
</feature>
<dbReference type="PANTHER" id="PTHR43823:SF3">
    <property type="entry name" value="MULTIDRUG EXPORT PROTEIN MEPA"/>
    <property type="match status" value="1"/>
</dbReference>
<feature type="transmembrane region" description="Helical" evidence="10">
    <location>
        <begin position="177"/>
        <end position="198"/>
    </location>
</feature>
<evidence type="ECO:0000256" key="2">
    <source>
        <dbReference type="ARBA" id="ARBA00008417"/>
    </source>
</evidence>
<evidence type="ECO:0000256" key="9">
    <source>
        <dbReference type="ARBA" id="ARBA00023251"/>
    </source>
</evidence>
<dbReference type="Pfam" id="PF01554">
    <property type="entry name" value="MatE"/>
    <property type="match status" value="2"/>
</dbReference>
<proteinExistence type="inferred from homology"/>
<keyword evidence="12" id="KW-1185">Reference proteome</keyword>
<feature type="transmembrane region" description="Helical" evidence="10">
    <location>
        <begin position="282"/>
        <end position="305"/>
    </location>
</feature>
<accession>A0A1X9NKM5</accession>
<dbReference type="KEGG" id="osg:BST96_18955"/>
<keyword evidence="6 10" id="KW-0812">Transmembrane</keyword>
<comment type="similarity">
    <text evidence="2">Belongs to the multi antimicrobial extrusion (MATE) (TC 2.A.66.1) family. MepA subfamily.</text>
</comment>
<dbReference type="GO" id="GO:0046677">
    <property type="term" value="P:response to antibiotic"/>
    <property type="evidence" value="ECO:0007669"/>
    <property type="project" value="UniProtKB-KW"/>
</dbReference>
<gene>
    <name evidence="11" type="ORF">BST96_18955</name>
</gene>
<dbReference type="CDD" id="cd13143">
    <property type="entry name" value="MATE_MepA_like"/>
    <property type="match status" value="1"/>
</dbReference>
<reference evidence="11 12" key="1">
    <citation type="submission" date="2016-11" db="EMBL/GenBank/DDBJ databases">
        <title>Trade-off between light-utilization and light-protection in marine flavobacteria.</title>
        <authorList>
            <person name="Kumagai Y."/>
        </authorList>
    </citation>
    <scope>NUCLEOTIDE SEQUENCE [LARGE SCALE GENOMIC DNA]</scope>
    <source>
        <strain evidence="11 12">NBRC 107125</strain>
    </source>
</reference>
<sequence length="459" mass="50346">MNDSPQVTHQNSEIPEQVDALHGPILATFFRYLIPSLIGLLAMTSATLVDGLFIGNFVGVRALAAVNLLIPIMSILFGVGIMLATGGSVRGGKYLGERDTAAASAIFSKSLIAATVYGAVMLSLGLIFETTLFEALGASPDLFPLMSEYYRIVLPFMIAQMLSVVLYFFIKLDGHPLLTAMALVAGSLLNIALDYWFIVVNNWGLYGAGLATGLSQFASLAIYGGYFFSKKRTLHFSLRQSRWLEVFQAAYNGLSEFINNISAGILAAIFNWMLIQRAGVDGVAAITVVNYLLMIGYMAFFAIGDSCQVMTSQNYGAKNARRMNKFLRLAGWLALSLSLIFITVLLSQNEALILLFVDDNDSEKTIALAQVFVTYLWPTFIFVGINIILSSYLTAIHLAFQSGVVALLRSLVLPVVLLLAFYPLFDDFRFILALPTAEALTFFLAAAYFIRYRPKRMVG</sequence>
<evidence type="ECO:0000256" key="10">
    <source>
        <dbReference type="SAM" id="Phobius"/>
    </source>
</evidence>
<dbReference type="InterPro" id="IPR002528">
    <property type="entry name" value="MATE_fam"/>
</dbReference>
<feature type="transmembrane region" description="Helical" evidence="10">
    <location>
        <begin position="106"/>
        <end position="128"/>
    </location>
</feature>
<feature type="transmembrane region" description="Helical" evidence="10">
    <location>
        <begin position="204"/>
        <end position="228"/>
    </location>
</feature>
<feature type="transmembrane region" description="Helical" evidence="10">
    <location>
        <begin position="326"/>
        <end position="346"/>
    </location>
</feature>
<name>A0A1X9NKM5_9GAMM</name>
<dbReference type="PANTHER" id="PTHR43823">
    <property type="entry name" value="SPORULATION PROTEIN YKVU"/>
    <property type="match status" value="1"/>
</dbReference>
<keyword evidence="4" id="KW-0813">Transport</keyword>
<evidence type="ECO:0000256" key="3">
    <source>
        <dbReference type="ARBA" id="ARBA00022106"/>
    </source>
</evidence>
<dbReference type="STRING" id="716816.BST96_18955"/>
<feature type="transmembrane region" description="Helical" evidence="10">
    <location>
        <begin position="60"/>
        <end position="85"/>
    </location>
</feature>
<dbReference type="EMBL" id="CP019343">
    <property type="protein sequence ID" value="ARN75989.1"/>
    <property type="molecule type" value="Genomic_DNA"/>
</dbReference>
<evidence type="ECO:0000256" key="7">
    <source>
        <dbReference type="ARBA" id="ARBA00022989"/>
    </source>
</evidence>
<feature type="transmembrane region" description="Helical" evidence="10">
    <location>
        <begin position="404"/>
        <end position="424"/>
    </location>
</feature>
<dbReference type="PIRSF" id="PIRSF006603">
    <property type="entry name" value="DinF"/>
    <property type="match status" value="1"/>
</dbReference>
<feature type="transmembrane region" description="Helical" evidence="10">
    <location>
        <begin position="32"/>
        <end position="54"/>
    </location>
</feature>
<organism evidence="11 12">
    <name type="scientific">Oceanicoccus sagamiensis</name>
    <dbReference type="NCBI Taxonomy" id="716816"/>
    <lineage>
        <taxon>Bacteria</taxon>
        <taxon>Pseudomonadati</taxon>
        <taxon>Pseudomonadota</taxon>
        <taxon>Gammaproteobacteria</taxon>
        <taxon>Cellvibrionales</taxon>
        <taxon>Spongiibacteraceae</taxon>
        <taxon>Oceanicoccus</taxon>
    </lineage>
</organism>
<comment type="subcellular location">
    <subcellularLocation>
        <location evidence="1">Cell inner membrane</location>
        <topology evidence="1">Multi-pass membrane protein</topology>
    </subcellularLocation>
</comment>
<dbReference type="Proteomes" id="UP000193450">
    <property type="component" value="Chromosome"/>
</dbReference>
<dbReference type="InterPro" id="IPR051327">
    <property type="entry name" value="MATE_MepA_subfamily"/>
</dbReference>
<keyword evidence="5" id="KW-1003">Cell membrane</keyword>
<dbReference type="GO" id="GO:0005886">
    <property type="term" value="C:plasma membrane"/>
    <property type="evidence" value="ECO:0007669"/>
    <property type="project" value="UniProtKB-SubCell"/>
</dbReference>
<keyword evidence="9" id="KW-0046">Antibiotic resistance</keyword>
<dbReference type="AlphaFoldDB" id="A0A1X9NKM5"/>
<evidence type="ECO:0000256" key="1">
    <source>
        <dbReference type="ARBA" id="ARBA00004429"/>
    </source>
</evidence>
<evidence type="ECO:0000256" key="8">
    <source>
        <dbReference type="ARBA" id="ARBA00023136"/>
    </source>
</evidence>
<dbReference type="InterPro" id="IPR048279">
    <property type="entry name" value="MdtK-like"/>
</dbReference>
<evidence type="ECO:0000256" key="6">
    <source>
        <dbReference type="ARBA" id="ARBA00022692"/>
    </source>
</evidence>
<dbReference type="GO" id="GO:0015297">
    <property type="term" value="F:antiporter activity"/>
    <property type="evidence" value="ECO:0007669"/>
    <property type="project" value="InterPro"/>
</dbReference>
<dbReference type="InterPro" id="IPR045070">
    <property type="entry name" value="MATE_MepA-like"/>
</dbReference>
<evidence type="ECO:0000313" key="12">
    <source>
        <dbReference type="Proteomes" id="UP000193450"/>
    </source>
</evidence>
<feature type="transmembrane region" description="Helical" evidence="10">
    <location>
        <begin position="366"/>
        <end position="392"/>
    </location>
</feature>
<dbReference type="GO" id="GO:0042910">
    <property type="term" value="F:xenobiotic transmembrane transporter activity"/>
    <property type="evidence" value="ECO:0007669"/>
    <property type="project" value="InterPro"/>
</dbReference>
<feature type="transmembrane region" description="Helical" evidence="10">
    <location>
        <begin position="148"/>
        <end position="170"/>
    </location>
</feature>
<evidence type="ECO:0000313" key="11">
    <source>
        <dbReference type="EMBL" id="ARN75989.1"/>
    </source>
</evidence>
<protein>
    <recommendedName>
        <fullName evidence="3">Multidrug export protein MepA</fullName>
    </recommendedName>
</protein>
<keyword evidence="7 10" id="KW-1133">Transmembrane helix</keyword>
<feature type="transmembrane region" description="Helical" evidence="10">
    <location>
        <begin position="430"/>
        <end position="450"/>
    </location>
</feature>